<keyword evidence="3" id="KW-0804">Transcription</keyword>
<dbReference type="PANTHER" id="PTHR33204">
    <property type="entry name" value="TRANSCRIPTIONAL REGULATOR, MARR FAMILY"/>
    <property type="match status" value="1"/>
</dbReference>
<reference evidence="5 6" key="1">
    <citation type="submission" date="2024-04" db="EMBL/GenBank/DDBJ databases">
        <title>WGS of bacteria from Torrens River.</title>
        <authorList>
            <person name="Wyrsch E.R."/>
            <person name="Drigo B."/>
        </authorList>
    </citation>
    <scope>NUCLEOTIDE SEQUENCE [LARGE SCALE GENOMIC DNA]</scope>
    <source>
        <strain evidence="5 6">TWI391</strain>
    </source>
</reference>
<comment type="caution">
    <text evidence="5">The sequence shown here is derived from an EMBL/GenBank/DDBJ whole genome shotgun (WGS) entry which is preliminary data.</text>
</comment>
<evidence type="ECO:0000256" key="3">
    <source>
        <dbReference type="ARBA" id="ARBA00023163"/>
    </source>
</evidence>
<dbReference type="Proteomes" id="UP001409291">
    <property type="component" value="Unassembled WGS sequence"/>
</dbReference>
<organism evidence="5 6">
    <name type="scientific">Sphingobacterium kitahiroshimense</name>
    <dbReference type="NCBI Taxonomy" id="470446"/>
    <lineage>
        <taxon>Bacteria</taxon>
        <taxon>Pseudomonadati</taxon>
        <taxon>Bacteroidota</taxon>
        <taxon>Sphingobacteriia</taxon>
        <taxon>Sphingobacteriales</taxon>
        <taxon>Sphingobacteriaceae</taxon>
        <taxon>Sphingobacterium</taxon>
    </lineage>
</organism>
<accession>A0ABV0BXG7</accession>
<dbReference type="Pfam" id="PF01638">
    <property type="entry name" value="HxlR"/>
    <property type="match status" value="1"/>
</dbReference>
<gene>
    <name evidence="5" type="ORF">ABE541_19615</name>
</gene>
<dbReference type="PANTHER" id="PTHR33204:SF18">
    <property type="entry name" value="TRANSCRIPTIONAL REGULATORY PROTEIN"/>
    <property type="match status" value="1"/>
</dbReference>
<keyword evidence="6" id="KW-1185">Reference proteome</keyword>
<proteinExistence type="predicted"/>
<dbReference type="SUPFAM" id="SSF46785">
    <property type="entry name" value="Winged helix' DNA-binding domain"/>
    <property type="match status" value="1"/>
</dbReference>
<keyword evidence="1" id="KW-0805">Transcription regulation</keyword>
<name>A0ABV0BXG7_9SPHI</name>
<protein>
    <submittedName>
        <fullName evidence="5">Helix-turn-helix domain-containing protein</fullName>
    </submittedName>
</protein>
<evidence type="ECO:0000256" key="1">
    <source>
        <dbReference type="ARBA" id="ARBA00023015"/>
    </source>
</evidence>
<evidence type="ECO:0000313" key="5">
    <source>
        <dbReference type="EMBL" id="MEN5379484.1"/>
    </source>
</evidence>
<dbReference type="PROSITE" id="PS51118">
    <property type="entry name" value="HTH_HXLR"/>
    <property type="match status" value="1"/>
</dbReference>
<evidence type="ECO:0000256" key="2">
    <source>
        <dbReference type="ARBA" id="ARBA00023125"/>
    </source>
</evidence>
<dbReference type="InterPro" id="IPR036388">
    <property type="entry name" value="WH-like_DNA-bd_sf"/>
</dbReference>
<sequence length="129" mass="14903">MKKNPTINNRSGCKARIIAITDTMEILSGKWKFHILGTLMEGGKMRFMDLLREVDGIAAKMLSKELQDMEMNHLISRTVMNTKPITVEYEVTEYGRTLEPIIDEIAKWGEAYRNAMFKKQNENVPVEEH</sequence>
<dbReference type="InterPro" id="IPR036390">
    <property type="entry name" value="WH_DNA-bd_sf"/>
</dbReference>
<evidence type="ECO:0000259" key="4">
    <source>
        <dbReference type="PROSITE" id="PS51118"/>
    </source>
</evidence>
<evidence type="ECO:0000313" key="6">
    <source>
        <dbReference type="Proteomes" id="UP001409291"/>
    </source>
</evidence>
<dbReference type="EMBL" id="JBDJNQ010000010">
    <property type="protein sequence ID" value="MEN5379484.1"/>
    <property type="molecule type" value="Genomic_DNA"/>
</dbReference>
<keyword evidence="2" id="KW-0238">DNA-binding</keyword>
<dbReference type="InterPro" id="IPR002577">
    <property type="entry name" value="HTH_HxlR"/>
</dbReference>
<dbReference type="Gene3D" id="1.10.10.10">
    <property type="entry name" value="Winged helix-like DNA-binding domain superfamily/Winged helix DNA-binding domain"/>
    <property type="match status" value="1"/>
</dbReference>
<feature type="domain" description="HTH hxlR-type" evidence="4">
    <location>
        <begin position="13"/>
        <end position="117"/>
    </location>
</feature>
<dbReference type="RefSeq" id="WP_021190331.1">
    <property type="nucleotide sequence ID" value="NZ_JBDJLH010000002.1"/>
</dbReference>